<comment type="caution">
    <text evidence="1">The sequence shown here is derived from an EMBL/GenBank/DDBJ whole genome shotgun (WGS) entry which is preliminary data.</text>
</comment>
<protein>
    <submittedName>
        <fullName evidence="1">Uncharacterized protein</fullName>
    </submittedName>
</protein>
<reference evidence="1 2" key="1">
    <citation type="submission" date="2019-06" db="EMBL/GenBank/DDBJ databases">
        <title>Draft genome sequence of the filamentous fungus Phialemoniopsis curvata isolated from diesel fuel.</title>
        <authorList>
            <person name="Varaljay V.A."/>
            <person name="Lyon W.J."/>
            <person name="Crouch A.L."/>
            <person name="Drake C.E."/>
            <person name="Hollomon J.M."/>
            <person name="Nadeau L.J."/>
            <person name="Nunn H.S."/>
            <person name="Stevenson B.S."/>
            <person name="Bojanowski C.L."/>
            <person name="Crookes-Goodson W.J."/>
        </authorList>
    </citation>
    <scope>NUCLEOTIDE SEQUENCE [LARGE SCALE GENOMIC DNA]</scope>
    <source>
        <strain evidence="1 2">D216</strain>
    </source>
</reference>
<dbReference type="OrthoDB" id="4770962at2759"/>
<accession>A0A507B3L2</accession>
<organism evidence="1 2">
    <name type="scientific">Thyridium curvatum</name>
    <dbReference type="NCBI Taxonomy" id="1093900"/>
    <lineage>
        <taxon>Eukaryota</taxon>
        <taxon>Fungi</taxon>
        <taxon>Dikarya</taxon>
        <taxon>Ascomycota</taxon>
        <taxon>Pezizomycotina</taxon>
        <taxon>Sordariomycetes</taxon>
        <taxon>Sordariomycetidae</taxon>
        <taxon>Thyridiales</taxon>
        <taxon>Thyridiaceae</taxon>
        <taxon>Thyridium</taxon>
    </lineage>
</organism>
<keyword evidence="2" id="KW-1185">Reference proteome</keyword>
<dbReference type="RefSeq" id="XP_030999406.1">
    <property type="nucleotide sequence ID" value="XM_031137025.1"/>
</dbReference>
<dbReference type="Proteomes" id="UP000319257">
    <property type="component" value="Unassembled WGS sequence"/>
</dbReference>
<dbReference type="InParanoid" id="A0A507B3L2"/>
<evidence type="ECO:0000313" key="2">
    <source>
        <dbReference type="Proteomes" id="UP000319257"/>
    </source>
</evidence>
<dbReference type="GeneID" id="41970243"/>
<name>A0A507B3L2_9PEZI</name>
<evidence type="ECO:0000313" key="1">
    <source>
        <dbReference type="EMBL" id="TPX17695.1"/>
    </source>
</evidence>
<proteinExistence type="predicted"/>
<dbReference type="EMBL" id="SKBQ01000012">
    <property type="protein sequence ID" value="TPX17695.1"/>
    <property type="molecule type" value="Genomic_DNA"/>
</dbReference>
<dbReference type="AlphaFoldDB" id="A0A507B3L2"/>
<sequence length="142" mass="15987">MRLESRIFLGKCGPFKSILDRRAEGSFLIDVPPTVKTAVAGSHIFIRVESTDGPALVGLRAKNREKYNSIDPQDFRESGTGYICRDLVGAGQYRIPPTREEKEQWKGEGRNSTRTLPLYDICANELGWHRVQGIFVEDALFS</sequence>
<gene>
    <name evidence="1" type="ORF">E0L32_002796</name>
</gene>